<gene>
    <name evidence="1" type="ORF">YPPY08_2573</name>
</gene>
<proteinExistence type="predicted"/>
<dbReference type="AlphaFoldDB" id="A0AB72ZIM0"/>
<evidence type="ECO:0000313" key="2">
    <source>
        <dbReference type="Proteomes" id="UP000003231"/>
    </source>
</evidence>
<accession>A0AB72ZIM0</accession>
<dbReference type="Proteomes" id="UP000003231">
    <property type="component" value="Unassembled WGS sequence"/>
</dbReference>
<comment type="caution">
    <text evidence="1">The sequence shown here is derived from an EMBL/GenBank/DDBJ whole genome shotgun (WGS) entry which is preliminary data.</text>
</comment>
<organism evidence="1 2">
    <name type="scientific">Yersinia pestis PY-08</name>
    <dbReference type="NCBI Taxonomy" id="992134"/>
    <lineage>
        <taxon>Bacteria</taxon>
        <taxon>Pseudomonadati</taxon>
        <taxon>Pseudomonadota</taxon>
        <taxon>Gammaproteobacteria</taxon>
        <taxon>Enterobacterales</taxon>
        <taxon>Yersiniaceae</taxon>
        <taxon>Yersinia</taxon>
    </lineage>
</organism>
<reference evidence="1 2" key="1">
    <citation type="submission" date="2012-05" db="EMBL/GenBank/DDBJ databases">
        <title>Genome sequence of Yersinia Pestis PY-08.</title>
        <authorList>
            <person name="Santana-Cruz I."/>
            <person name="Sengamalay N."/>
            <person name="McCracken C."/>
            <person name="Daugherty S.C."/>
            <person name="Maroo A."/>
            <person name="Vara P.G."/>
            <person name="Tallon L.J."/>
            <person name="Sadzewicz L."/>
            <person name="Vinetz J.M."/>
            <person name="Cespedes Zambrano M.J."/>
            <person name="Fraser-Liggett C.M."/>
            <person name="Tettelin H."/>
        </authorList>
    </citation>
    <scope>NUCLEOTIDE SEQUENCE [LARGE SCALE GENOMIC DNA]</scope>
    <source>
        <strain evidence="1 2">PY-08</strain>
    </source>
</reference>
<name>A0AB72ZIM0_YERPE</name>
<protein>
    <recommendedName>
        <fullName evidence="3">Transposase</fullName>
    </recommendedName>
</protein>
<sequence>MYTARIYRIQQGEGIRSKSLLSLIINLNARLVGRICRNLRKISKEHGLHIASDELTQHDER</sequence>
<dbReference type="EMBL" id="AKRT01000313">
    <property type="protein sequence ID" value="EIR18145.1"/>
    <property type="molecule type" value="Genomic_DNA"/>
</dbReference>
<evidence type="ECO:0000313" key="1">
    <source>
        <dbReference type="EMBL" id="EIR18145.1"/>
    </source>
</evidence>
<evidence type="ECO:0008006" key="3">
    <source>
        <dbReference type="Google" id="ProtNLM"/>
    </source>
</evidence>